<keyword evidence="1 2" id="KW-0732">Signal</keyword>
<evidence type="ECO:0000313" key="3">
    <source>
        <dbReference type="EMBL" id="QLF71749.1"/>
    </source>
</evidence>
<dbReference type="Gene3D" id="3.40.190.170">
    <property type="entry name" value="Bacterial extracellular solute-binding protein, family 7"/>
    <property type="match status" value="1"/>
</dbReference>
<proteinExistence type="predicted"/>
<dbReference type="PANTHER" id="PTHR33376:SF4">
    <property type="entry name" value="SIALIC ACID-BINDING PERIPLASMIC PROTEIN SIAP"/>
    <property type="match status" value="1"/>
</dbReference>
<dbReference type="NCBIfam" id="NF037995">
    <property type="entry name" value="TRAP_S1"/>
    <property type="match status" value="1"/>
</dbReference>
<dbReference type="InterPro" id="IPR006311">
    <property type="entry name" value="TAT_signal"/>
</dbReference>
<evidence type="ECO:0000313" key="4">
    <source>
        <dbReference type="Proteomes" id="UP000308530"/>
    </source>
</evidence>
<accession>A0ABX6QT33</accession>
<dbReference type="PANTHER" id="PTHR33376">
    <property type="match status" value="1"/>
</dbReference>
<keyword evidence="4" id="KW-1185">Reference proteome</keyword>
<feature type="signal peptide" evidence="2">
    <location>
        <begin position="1"/>
        <end position="31"/>
    </location>
</feature>
<feature type="chain" id="PRO_5045580270" evidence="2">
    <location>
        <begin position="32"/>
        <end position="338"/>
    </location>
</feature>
<evidence type="ECO:0000256" key="2">
    <source>
        <dbReference type="SAM" id="SignalP"/>
    </source>
</evidence>
<organism evidence="3 4">
    <name type="scientific">Peteryoungia desertarenae</name>
    <dbReference type="NCBI Taxonomy" id="1813451"/>
    <lineage>
        <taxon>Bacteria</taxon>
        <taxon>Pseudomonadati</taxon>
        <taxon>Pseudomonadota</taxon>
        <taxon>Alphaproteobacteria</taxon>
        <taxon>Hyphomicrobiales</taxon>
        <taxon>Rhizobiaceae</taxon>
        <taxon>Peteryoungia</taxon>
    </lineage>
</organism>
<dbReference type="RefSeq" id="WP_138289242.1">
    <property type="nucleotide sequence ID" value="NZ_CP058351.1"/>
</dbReference>
<dbReference type="PROSITE" id="PS51318">
    <property type="entry name" value="TAT"/>
    <property type="match status" value="1"/>
</dbReference>
<dbReference type="InterPro" id="IPR018389">
    <property type="entry name" value="DctP_fam"/>
</dbReference>
<name>A0ABX6QT33_9HYPH</name>
<dbReference type="EMBL" id="CP058351">
    <property type="protein sequence ID" value="QLF71749.1"/>
    <property type="molecule type" value="Genomic_DNA"/>
</dbReference>
<sequence length="338" mass="36722">MPKTITRRIMLASTGMLALLGATLHLTSASAQDKPVIRMSTPASETDQRSIALATVFGPAISSFATYQPHYNSSLVPQGSELEAIASGDLEMSITSAQELANFLPEFSIFATGYVHQSAEHQVKVFNDALMAPFKQKVEDELGVKLLAVMYLGKRHVNLRFPRSEKNVMTPADLAGVNLRMPGSDAWQFLGRALGANPTPMAFTEIYTALQTGSVDGQDNPLPTVVDAKFYEVTKQISLTAHLVDLNYIAFSKAVWDGLDAEQQATVQKAAEDAAEAGRQAQLKKEDELVAFLTAQGLDVYEPDLQAFRTHVQAQYVGSDFAKAWPEGVLEQINALGN</sequence>
<dbReference type="InterPro" id="IPR038404">
    <property type="entry name" value="TRAP_DctP_sf"/>
</dbReference>
<geneLocation type="plasmid" evidence="3 4">
    <name>pPRADMK78_01</name>
</geneLocation>
<keyword evidence="3" id="KW-0614">Plasmid</keyword>
<protein>
    <submittedName>
        <fullName evidence="3">TRAP transporter substrate-binding protein DctP</fullName>
    </submittedName>
</protein>
<gene>
    <name evidence="3" type="primary">dctP</name>
    <name evidence="3" type="ORF">FE840_019165</name>
</gene>
<dbReference type="Pfam" id="PF03480">
    <property type="entry name" value="DctP"/>
    <property type="match status" value="1"/>
</dbReference>
<evidence type="ECO:0000256" key="1">
    <source>
        <dbReference type="ARBA" id="ARBA00022729"/>
    </source>
</evidence>
<reference evidence="3 4" key="1">
    <citation type="submission" date="2020-06" db="EMBL/GenBank/DDBJ databases">
        <title>Genome sequence of Rhizobium sp strain ADMK78.</title>
        <authorList>
            <person name="Rahi P."/>
        </authorList>
    </citation>
    <scope>NUCLEOTIDE SEQUENCE [LARGE SCALE GENOMIC DNA]</scope>
    <source>
        <strain evidence="3 4">ADMK78</strain>
        <plasmid evidence="3 4">pPRADMK78_01</plasmid>
    </source>
</reference>
<dbReference type="Proteomes" id="UP000308530">
    <property type="component" value="Plasmid pPRADMK78_01"/>
</dbReference>